<dbReference type="OrthoDB" id="2927821at2"/>
<accession>A0A5R9GC36</accession>
<gene>
    <name evidence="3" type="ORF">FE782_08485</name>
</gene>
<protein>
    <submittedName>
        <fullName evidence="3">Uncharacterized protein</fullName>
    </submittedName>
</protein>
<evidence type="ECO:0000313" key="3">
    <source>
        <dbReference type="EMBL" id="TLS52659.1"/>
    </source>
</evidence>
<keyword evidence="2" id="KW-0472">Membrane</keyword>
<sequence length="159" mass="17809">MNEAYYELESRLERSPKQRENKAERTYKWAAKAGIVALWLLLAGGAFASAYYYVGGIRAELEQIQRTNQQHIADVNGKLTQLQGALQSNQELAAQLQAQFAVVESELTAVKEQMSLAGDSLSTTAESKKALNERITDLSKELEELRKSIKKLEEAARVY</sequence>
<evidence type="ECO:0000313" key="4">
    <source>
        <dbReference type="Proteomes" id="UP000309676"/>
    </source>
</evidence>
<dbReference type="RefSeq" id="WP_138193650.1">
    <property type="nucleotide sequence ID" value="NZ_VCIW01000004.1"/>
</dbReference>
<dbReference type="Proteomes" id="UP000309676">
    <property type="component" value="Unassembled WGS sequence"/>
</dbReference>
<keyword evidence="2" id="KW-0812">Transmembrane</keyword>
<organism evidence="3 4">
    <name type="scientific">Paenibacillus antri</name>
    <dbReference type="NCBI Taxonomy" id="2582848"/>
    <lineage>
        <taxon>Bacteria</taxon>
        <taxon>Bacillati</taxon>
        <taxon>Bacillota</taxon>
        <taxon>Bacilli</taxon>
        <taxon>Bacillales</taxon>
        <taxon>Paenibacillaceae</taxon>
        <taxon>Paenibacillus</taxon>
    </lineage>
</organism>
<reference evidence="3 4" key="1">
    <citation type="submission" date="2019-05" db="EMBL/GenBank/DDBJ databases">
        <authorList>
            <person name="Narsing Rao M.P."/>
            <person name="Li W.J."/>
        </authorList>
    </citation>
    <scope>NUCLEOTIDE SEQUENCE [LARGE SCALE GENOMIC DNA]</scope>
    <source>
        <strain evidence="3 4">SYSU_K30003</strain>
    </source>
</reference>
<keyword evidence="1" id="KW-0175">Coiled coil</keyword>
<keyword evidence="4" id="KW-1185">Reference proteome</keyword>
<dbReference type="EMBL" id="VCIW01000004">
    <property type="protein sequence ID" value="TLS52659.1"/>
    <property type="molecule type" value="Genomic_DNA"/>
</dbReference>
<evidence type="ECO:0000256" key="1">
    <source>
        <dbReference type="SAM" id="Coils"/>
    </source>
</evidence>
<dbReference type="Gene3D" id="1.20.5.340">
    <property type="match status" value="1"/>
</dbReference>
<dbReference type="SUPFAM" id="SSF46966">
    <property type="entry name" value="Spectrin repeat"/>
    <property type="match status" value="1"/>
</dbReference>
<name>A0A5R9GC36_9BACL</name>
<feature type="transmembrane region" description="Helical" evidence="2">
    <location>
        <begin position="29"/>
        <end position="54"/>
    </location>
</feature>
<evidence type="ECO:0000256" key="2">
    <source>
        <dbReference type="SAM" id="Phobius"/>
    </source>
</evidence>
<feature type="coiled-coil region" evidence="1">
    <location>
        <begin position="79"/>
        <end position="155"/>
    </location>
</feature>
<proteinExistence type="predicted"/>
<dbReference type="AlphaFoldDB" id="A0A5R9GC36"/>
<comment type="caution">
    <text evidence="3">The sequence shown here is derived from an EMBL/GenBank/DDBJ whole genome shotgun (WGS) entry which is preliminary data.</text>
</comment>
<keyword evidence="2" id="KW-1133">Transmembrane helix</keyword>